<gene>
    <name evidence="1" type="ORF">GCM10007167_23380</name>
</gene>
<organism evidence="1 2">
    <name type="scientific">Vulcaniibacterium thermophilum</name>
    <dbReference type="NCBI Taxonomy" id="1169913"/>
    <lineage>
        <taxon>Bacteria</taxon>
        <taxon>Pseudomonadati</taxon>
        <taxon>Pseudomonadota</taxon>
        <taxon>Gammaproteobacteria</taxon>
        <taxon>Lysobacterales</taxon>
        <taxon>Lysobacteraceae</taxon>
        <taxon>Vulcaniibacterium</taxon>
    </lineage>
</organism>
<reference evidence="1" key="1">
    <citation type="journal article" date="2014" name="Int. J. Syst. Evol. Microbiol.">
        <title>Complete genome sequence of Corynebacterium casei LMG S-19264T (=DSM 44701T), isolated from a smear-ripened cheese.</title>
        <authorList>
            <consortium name="US DOE Joint Genome Institute (JGI-PGF)"/>
            <person name="Walter F."/>
            <person name="Albersmeier A."/>
            <person name="Kalinowski J."/>
            <person name="Ruckert C."/>
        </authorList>
    </citation>
    <scope>NUCLEOTIDE SEQUENCE</scope>
    <source>
        <strain evidence="1">KCTC 32020</strain>
    </source>
</reference>
<dbReference type="OrthoDB" id="5999748at2"/>
<dbReference type="EMBL" id="BNCF01000014">
    <property type="protein sequence ID" value="GHE40662.1"/>
    <property type="molecule type" value="Genomic_DNA"/>
</dbReference>
<name>A0A918Z8K3_9GAMM</name>
<dbReference type="RefSeq" id="WP_146474678.1">
    <property type="nucleotide sequence ID" value="NZ_BNCF01000014.1"/>
</dbReference>
<comment type="caution">
    <text evidence="1">The sequence shown here is derived from an EMBL/GenBank/DDBJ whole genome shotgun (WGS) entry which is preliminary data.</text>
</comment>
<reference evidence="1" key="2">
    <citation type="submission" date="2020-09" db="EMBL/GenBank/DDBJ databases">
        <authorList>
            <person name="Sun Q."/>
            <person name="Kim S."/>
        </authorList>
    </citation>
    <scope>NUCLEOTIDE SEQUENCE</scope>
    <source>
        <strain evidence="1">KCTC 32020</strain>
    </source>
</reference>
<sequence length="115" mass="13430">MPIPPPPVPQRLREMLKDYPDLIERLQADLTYVANAKRRGTPLFERAVWMLEDALGGFISEAREELQAAEASADEAAMEHARRKEQLLLTCSSKYRWIADEEFNRYFEHYGRAFE</sequence>
<proteinExistence type="predicted"/>
<accession>A0A918Z8K3</accession>
<keyword evidence="2" id="KW-1185">Reference proteome</keyword>
<dbReference type="Proteomes" id="UP000636453">
    <property type="component" value="Unassembled WGS sequence"/>
</dbReference>
<evidence type="ECO:0000313" key="1">
    <source>
        <dbReference type="EMBL" id="GHE40662.1"/>
    </source>
</evidence>
<evidence type="ECO:0000313" key="2">
    <source>
        <dbReference type="Proteomes" id="UP000636453"/>
    </source>
</evidence>
<protein>
    <submittedName>
        <fullName evidence="1">Uncharacterized protein</fullName>
    </submittedName>
</protein>
<dbReference type="AlphaFoldDB" id="A0A918Z8K3"/>